<dbReference type="AlphaFoldDB" id="A0A075AEJ1"/>
<dbReference type="Proteomes" id="UP000054324">
    <property type="component" value="Unassembled WGS sequence"/>
</dbReference>
<dbReference type="RefSeq" id="XP_009169486.1">
    <property type="nucleotide sequence ID" value="XM_009171222.1"/>
</dbReference>
<proteinExistence type="predicted"/>
<dbReference type="CTD" id="20320234"/>
<sequence length="89" mass="9985">MQDKNVDQKTLWFYLQPGACEFVHLTRVAALNVTVQQRERAAQNLPLQVSFDRIDQSSVPSSSLDAGFTQYADLEEIWNASAQSTLPKA</sequence>
<reference evidence="1 2" key="1">
    <citation type="submission" date="2013-11" db="EMBL/GenBank/DDBJ databases">
        <title>Opisthorchis viverrini - life in the bile duct.</title>
        <authorList>
            <person name="Young N.D."/>
            <person name="Nagarajan N."/>
            <person name="Lin S.J."/>
            <person name="Korhonen P.K."/>
            <person name="Jex A.R."/>
            <person name="Hall R.S."/>
            <person name="Safavi-Hemami H."/>
            <person name="Kaewkong W."/>
            <person name="Bertrand D."/>
            <person name="Gao S."/>
            <person name="Seet Q."/>
            <person name="Wongkham S."/>
            <person name="Teh B.T."/>
            <person name="Wongkham C."/>
            <person name="Intapan P.M."/>
            <person name="Maleewong W."/>
            <person name="Yang X."/>
            <person name="Hu M."/>
            <person name="Wang Z."/>
            <person name="Hofmann A."/>
            <person name="Sternberg P.W."/>
            <person name="Tan P."/>
            <person name="Wang J."/>
            <person name="Gasser R.B."/>
        </authorList>
    </citation>
    <scope>NUCLEOTIDE SEQUENCE [LARGE SCALE GENOMIC DNA]</scope>
</reference>
<evidence type="ECO:0000313" key="2">
    <source>
        <dbReference type="Proteomes" id="UP000054324"/>
    </source>
</evidence>
<name>A0A075AEJ1_OPIVI</name>
<gene>
    <name evidence="1" type="ORF">T265_06052</name>
</gene>
<protein>
    <submittedName>
        <fullName evidence="1">Uncharacterized protein</fullName>
    </submittedName>
</protein>
<accession>A0A075AEJ1</accession>
<evidence type="ECO:0000313" key="1">
    <source>
        <dbReference type="EMBL" id="KER26769.1"/>
    </source>
</evidence>
<keyword evidence="2" id="KW-1185">Reference proteome</keyword>
<dbReference type="KEGG" id="ovi:T265_06052"/>
<dbReference type="GeneID" id="20320234"/>
<dbReference type="EMBL" id="KL596739">
    <property type="protein sequence ID" value="KER26769.1"/>
    <property type="molecule type" value="Genomic_DNA"/>
</dbReference>
<organism evidence="1 2">
    <name type="scientific">Opisthorchis viverrini</name>
    <name type="common">Southeast Asian liver fluke</name>
    <dbReference type="NCBI Taxonomy" id="6198"/>
    <lineage>
        <taxon>Eukaryota</taxon>
        <taxon>Metazoa</taxon>
        <taxon>Spiralia</taxon>
        <taxon>Lophotrochozoa</taxon>
        <taxon>Platyhelminthes</taxon>
        <taxon>Trematoda</taxon>
        <taxon>Digenea</taxon>
        <taxon>Opisthorchiida</taxon>
        <taxon>Opisthorchiata</taxon>
        <taxon>Opisthorchiidae</taxon>
        <taxon>Opisthorchis</taxon>
    </lineage>
</organism>